<organism evidence="1 2">
    <name type="scientific">Flavobacterium taihuense</name>
    <dbReference type="NCBI Taxonomy" id="2857508"/>
    <lineage>
        <taxon>Bacteria</taxon>
        <taxon>Pseudomonadati</taxon>
        <taxon>Bacteroidota</taxon>
        <taxon>Flavobacteriia</taxon>
        <taxon>Flavobacteriales</taxon>
        <taxon>Flavobacteriaceae</taxon>
        <taxon>Flavobacterium</taxon>
    </lineage>
</organism>
<comment type="caution">
    <text evidence="1">The sequence shown here is derived from an EMBL/GenBank/DDBJ whole genome shotgun (WGS) entry which is preliminary data.</text>
</comment>
<proteinExistence type="predicted"/>
<reference evidence="1 2" key="1">
    <citation type="submission" date="2021-07" db="EMBL/GenBank/DDBJ databases">
        <title>Flavobacterium sp. nov. isolated from sediment on the Taihu Lake.</title>
        <authorList>
            <person name="Qu J.-H."/>
        </authorList>
    </citation>
    <scope>NUCLEOTIDE SEQUENCE [LARGE SCALE GENOMIC DNA]</scope>
    <source>
        <strain evidence="1 2">NAS39</strain>
    </source>
</reference>
<dbReference type="Pfam" id="PF02585">
    <property type="entry name" value="PIG-L"/>
    <property type="match status" value="1"/>
</dbReference>
<evidence type="ECO:0000313" key="1">
    <source>
        <dbReference type="EMBL" id="MBW4359621.1"/>
    </source>
</evidence>
<accession>A0ABS6XSH4</accession>
<gene>
    <name evidence="1" type="ORF">KZH69_03885</name>
</gene>
<name>A0ABS6XSH4_9FLAO</name>
<dbReference type="RefSeq" id="WP_219316151.1">
    <property type="nucleotide sequence ID" value="NZ_JAHWYN010000003.1"/>
</dbReference>
<sequence>MDDKSNRSVIVIVAHPDDETLWAGGTILNNPQWDYFIISLCRKYDQDRSSKFYKVLKILNAQGIMGNLDDGPEQKPLDDIEVQQCLLDLVPQKHFDLIITHSPLGEYTKHLRHEEVSKAVIMLWNEGKIYADALWIFAYEDGEKKYLPKAIKKASYFETLKNDIWIKKYKIITETYGFEENSWEAKTTPKKEAFWAFKDPNSAVGFLNK</sequence>
<dbReference type="Proteomes" id="UP000812031">
    <property type="component" value="Unassembled WGS sequence"/>
</dbReference>
<keyword evidence="2" id="KW-1185">Reference proteome</keyword>
<dbReference type="InterPro" id="IPR003737">
    <property type="entry name" value="GlcNAc_PI_deacetylase-related"/>
</dbReference>
<evidence type="ECO:0000313" key="2">
    <source>
        <dbReference type="Proteomes" id="UP000812031"/>
    </source>
</evidence>
<protein>
    <submittedName>
        <fullName evidence="1">PIG-L family deacetylase</fullName>
    </submittedName>
</protein>
<dbReference type="EMBL" id="JAHWYN010000003">
    <property type="protein sequence ID" value="MBW4359621.1"/>
    <property type="molecule type" value="Genomic_DNA"/>
</dbReference>